<dbReference type="RefSeq" id="WP_126678751.1">
    <property type="nucleotide sequence ID" value="NZ_RYYU01000001.1"/>
</dbReference>
<dbReference type="Gene3D" id="3.80.10.10">
    <property type="entry name" value="Ribonuclease Inhibitor"/>
    <property type="match status" value="2"/>
</dbReference>
<dbReference type="Proteomes" id="UP000278983">
    <property type="component" value="Unassembled WGS sequence"/>
</dbReference>
<dbReference type="SUPFAM" id="SSF52058">
    <property type="entry name" value="L domain-like"/>
    <property type="match status" value="2"/>
</dbReference>
<dbReference type="GO" id="GO:0035591">
    <property type="term" value="F:signaling adaptor activity"/>
    <property type="evidence" value="ECO:0007669"/>
    <property type="project" value="TreeGrafter"/>
</dbReference>
<evidence type="ECO:0000313" key="4">
    <source>
        <dbReference type="EMBL" id="RUL59644.1"/>
    </source>
</evidence>
<dbReference type="OrthoDB" id="1230183at2"/>
<evidence type="ECO:0000256" key="1">
    <source>
        <dbReference type="ARBA" id="ARBA00022614"/>
    </source>
</evidence>
<accession>A0A3S0PV09</accession>
<evidence type="ECO:0000256" key="2">
    <source>
        <dbReference type="ARBA" id="ARBA00022737"/>
    </source>
</evidence>
<feature type="signal peptide" evidence="3">
    <location>
        <begin position="1"/>
        <end position="21"/>
    </location>
</feature>
<keyword evidence="3" id="KW-0732">Signal</keyword>
<dbReference type="PANTHER" id="PTHR47566:SF1">
    <property type="entry name" value="PROTEIN NUD1"/>
    <property type="match status" value="1"/>
</dbReference>
<reference evidence="4 5" key="1">
    <citation type="submission" date="2018-12" db="EMBL/GenBank/DDBJ databases">
        <title>Genome sequencing of Prevotella sp. KCOM 3155 (= JS262).</title>
        <authorList>
            <person name="Kook J.-K."/>
            <person name="Park S.-N."/>
            <person name="Lim Y.K."/>
        </authorList>
    </citation>
    <scope>NUCLEOTIDE SEQUENCE [LARGE SCALE GENOMIC DNA]</scope>
    <source>
        <strain evidence="4 5">KCOM 3155</strain>
    </source>
</reference>
<dbReference type="PANTHER" id="PTHR47566">
    <property type="match status" value="1"/>
</dbReference>
<keyword evidence="1" id="KW-0433">Leucine-rich repeat</keyword>
<dbReference type="AlphaFoldDB" id="A0A3S0PV09"/>
<name>A0A3S0PV09_9BACT</name>
<keyword evidence="2" id="KW-0677">Repeat</keyword>
<organism evidence="4 5">
    <name type="scientific">Prevotella koreensis</name>
    <dbReference type="NCBI Taxonomy" id="2490854"/>
    <lineage>
        <taxon>Bacteria</taxon>
        <taxon>Pseudomonadati</taxon>
        <taxon>Bacteroidota</taxon>
        <taxon>Bacteroidia</taxon>
        <taxon>Bacteroidales</taxon>
        <taxon>Prevotellaceae</taxon>
        <taxon>Prevotella</taxon>
    </lineage>
</organism>
<proteinExistence type="predicted"/>
<feature type="chain" id="PRO_5018767551" evidence="3">
    <location>
        <begin position="22"/>
        <end position="628"/>
    </location>
</feature>
<evidence type="ECO:0000256" key="3">
    <source>
        <dbReference type="SAM" id="SignalP"/>
    </source>
</evidence>
<dbReference type="EMBL" id="RYYU01000001">
    <property type="protein sequence ID" value="RUL59644.1"/>
    <property type="molecule type" value="Genomic_DNA"/>
</dbReference>
<comment type="caution">
    <text evidence="4">The sequence shown here is derived from an EMBL/GenBank/DDBJ whole genome shotgun (WGS) entry which is preliminary data.</text>
</comment>
<dbReference type="InterPro" id="IPR052574">
    <property type="entry name" value="CDIRP"/>
</dbReference>
<keyword evidence="5" id="KW-1185">Reference proteome</keyword>
<sequence length="628" mass="69706">MKKTLLVTVASMALCANAANAQSEQFVEIVSSKSTGDWRITLNVEDDEEKPLVWVDLNNNGTREEDESIGMWEWYSYSKPRNGDRLKIYGPISKLSCSFNDIIEIKLENNSTIKELECTYSKGLTSIDLSANKSLKKVSLYGCKLNLVKLPESDAELEMLDVNDNELTAIDVNGCPKLEKIFCFSNKLAAPAMQNIVDGLVDRSGMEKKGQMFVLKSVGQPEENEILKSTVLLAKKKNWDVKYFNGQTDYEGSDHSRYVTTLPKASLATSLKDGAEWAFVLNADDENRDKVWIDFNGNDLYDYGEEQAIFDEEVHFPVTNNVVNIYGDLNKLVCKKLMLTSLNVEGMENLQMLDCSHNAISELNLSKNTKLTNLFAYENQINNIDLSANVLLSNVSLNSNKLENISLSNNNKLSVLFVSKNQLSTLDVSACTELAALAFENNKIEEINLSGNTKLETLYCKGNNLSALNLSALNAIVTLSCENNKIQSLKLPNSPMLSSVYCFGNQLKGEAMSEVCRNLPVRNADKKGALFVVDTKGVDEGNECTSVDVETAMNANWNVYDYCGNENGGYNPYGGIVTAIDTLENTDKTIKTSYFNSQGIESEKPFKGLNIVVKQYNDGSSVKEKIVF</sequence>
<gene>
    <name evidence="4" type="ORF">EHV08_07625</name>
</gene>
<dbReference type="InterPro" id="IPR032675">
    <property type="entry name" value="LRR_dom_sf"/>
</dbReference>
<evidence type="ECO:0000313" key="5">
    <source>
        <dbReference type="Proteomes" id="UP000278983"/>
    </source>
</evidence>
<protein>
    <submittedName>
        <fullName evidence="4">Leucine-rich repeat domain-containing protein</fullName>
    </submittedName>
</protein>